<keyword evidence="4" id="KW-1185">Reference proteome</keyword>
<feature type="transmembrane region" description="Helical" evidence="2">
    <location>
        <begin position="38"/>
        <end position="55"/>
    </location>
</feature>
<accession>A0ABT4SPV7</accession>
<feature type="transmembrane region" description="Helical" evidence="2">
    <location>
        <begin position="151"/>
        <end position="175"/>
    </location>
</feature>
<feature type="transmembrane region" description="Helical" evidence="2">
    <location>
        <begin position="75"/>
        <end position="104"/>
    </location>
</feature>
<dbReference type="Proteomes" id="UP001212498">
    <property type="component" value="Unassembled WGS sequence"/>
</dbReference>
<evidence type="ECO:0000256" key="1">
    <source>
        <dbReference type="SAM" id="MobiDB-lite"/>
    </source>
</evidence>
<keyword evidence="2" id="KW-0812">Transmembrane</keyword>
<evidence type="ECO:0000313" key="4">
    <source>
        <dbReference type="Proteomes" id="UP001212498"/>
    </source>
</evidence>
<feature type="compositionally biased region" description="Basic and acidic residues" evidence="1">
    <location>
        <begin position="1"/>
        <end position="23"/>
    </location>
</feature>
<name>A0ABT4SPV7_9ACTN</name>
<feature type="transmembrane region" description="Helical" evidence="2">
    <location>
        <begin position="124"/>
        <end position="145"/>
    </location>
</feature>
<keyword evidence="2" id="KW-1133">Transmembrane helix</keyword>
<comment type="caution">
    <text evidence="3">The sequence shown here is derived from an EMBL/GenBank/DDBJ whole genome shotgun (WGS) entry which is preliminary data.</text>
</comment>
<evidence type="ECO:0000256" key="2">
    <source>
        <dbReference type="SAM" id="Phobius"/>
    </source>
</evidence>
<sequence length="300" mass="32303">MTVTEVDRRSDTQESAEPDKNEEPTPGVVGMLERTGSVAVPIAIGLYALLYLGIQEVYGVFNVSPEQVGIDQATIFARLVGTLVLLVLLGAILLGPVVALGWLLDKVTFGHAARLVHAIRARPWVAALLGALWCGATYWGFLGYLDLDEGATLATIVIVASVIGVLAFLVPFRLLRSRKVGRAGMKIVVGAFTGIGLGFALMGQMESDAHRLATTGQPSLWLAGVGVQDQWVVAADRASGKQLRGGAKLMLLGESNGVYTFYDCRNQETFRISMEATMIRQIALDPDRPETFDCRKQNLG</sequence>
<feature type="transmembrane region" description="Helical" evidence="2">
    <location>
        <begin position="187"/>
        <end position="205"/>
    </location>
</feature>
<protein>
    <submittedName>
        <fullName evidence="3">Uncharacterized protein</fullName>
    </submittedName>
</protein>
<dbReference type="RefSeq" id="WP_271274823.1">
    <property type="nucleotide sequence ID" value="NZ_BAABFD010000006.1"/>
</dbReference>
<feature type="region of interest" description="Disordered" evidence="1">
    <location>
        <begin position="1"/>
        <end position="28"/>
    </location>
</feature>
<dbReference type="EMBL" id="JAPNUD010000002">
    <property type="protein sequence ID" value="MDA0639271.1"/>
    <property type="molecule type" value="Genomic_DNA"/>
</dbReference>
<evidence type="ECO:0000313" key="3">
    <source>
        <dbReference type="EMBL" id="MDA0639271.1"/>
    </source>
</evidence>
<organism evidence="3 4">
    <name type="scientific">Nonomuraea ferruginea</name>
    <dbReference type="NCBI Taxonomy" id="46174"/>
    <lineage>
        <taxon>Bacteria</taxon>
        <taxon>Bacillati</taxon>
        <taxon>Actinomycetota</taxon>
        <taxon>Actinomycetes</taxon>
        <taxon>Streptosporangiales</taxon>
        <taxon>Streptosporangiaceae</taxon>
        <taxon>Nonomuraea</taxon>
    </lineage>
</organism>
<gene>
    <name evidence="3" type="ORF">OUY24_01410</name>
</gene>
<keyword evidence="2" id="KW-0472">Membrane</keyword>
<proteinExistence type="predicted"/>
<reference evidence="3 4" key="1">
    <citation type="submission" date="2022-11" db="EMBL/GenBank/DDBJ databases">
        <title>Nonomuraea corallina sp. nov., a new species of the genus Nonomuraea isolated from sea side sediment in Thai sea.</title>
        <authorList>
            <person name="Ngamcharungchit C."/>
            <person name="Matsumoto A."/>
            <person name="Suriyachadkun C."/>
            <person name="Panbangred W."/>
            <person name="Inahashi Y."/>
            <person name="Intra B."/>
        </authorList>
    </citation>
    <scope>NUCLEOTIDE SEQUENCE [LARGE SCALE GENOMIC DNA]</scope>
    <source>
        <strain evidence="3 4">DSM 43553</strain>
    </source>
</reference>